<accession>A0A9Q3IZM1</accession>
<reference evidence="2" key="1">
    <citation type="submission" date="2021-03" db="EMBL/GenBank/DDBJ databases">
        <title>Draft genome sequence of rust myrtle Austropuccinia psidii MF-1, a brazilian biotype.</title>
        <authorList>
            <person name="Quecine M.C."/>
            <person name="Pachon D.M.R."/>
            <person name="Bonatelli M.L."/>
            <person name="Correr F.H."/>
            <person name="Franceschini L.M."/>
            <person name="Leite T.F."/>
            <person name="Margarido G.R.A."/>
            <person name="Almeida C.A."/>
            <person name="Ferrarezi J.A."/>
            <person name="Labate C.A."/>
        </authorList>
    </citation>
    <scope>NUCLEOTIDE SEQUENCE</scope>
    <source>
        <strain evidence="2">MF-1</strain>
    </source>
</reference>
<protein>
    <submittedName>
        <fullName evidence="2">Uncharacterized protein</fullName>
    </submittedName>
</protein>
<dbReference type="Proteomes" id="UP000765509">
    <property type="component" value="Unassembled WGS sequence"/>
</dbReference>
<feature type="compositionally biased region" description="Basic and acidic residues" evidence="1">
    <location>
        <begin position="63"/>
        <end position="88"/>
    </location>
</feature>
<name>A0A9Q3IZM1_9BASI</name>
<gene>
    <name evidence="2" type="ORF">O181_092581</name>
</gene>
<feature type="region of interest" description="Disordered" evidence="1">
    <location>
        <begin position="1"/>
        <end position="90"/>
    </location>
</feature>
<evidence type="ECO:0000256" key="1">
    <source>
        <dbReference type="SAM" id="MobiDB-lite"/>
    </source>
</evidence>
<dbReference type="EMBL" id="AVOT02059157">
    <property type="protein sequence ID" value="MBW0552866.1"/>
    <property type="molecule type" value="Genomic_DNA"/>
</dbReference>
<evidence type="ECO:0000313" key="2">
    <source>
        <dbReference type="EMBL" id="MBW0552866.1"/>
    </source>
</evidence>
<feature type="compositionally biased region" description="Polar residues" evidence="1">
    <location>
        <begin position="17"/>
        <end position="55"/>
    </location>
</feature>
<evidence type="ECO:0000313" key="3">
    <source>
        <dbReference type="Proteomes" id="UP000765509"/>
    </source>
</evidence>
<organism evidence="2 3">
    <name type="scientific">Austropuccinia psidii MF-1</name>
    <dbReference type="NCBI Taxonomy" id="1389203"/>
    <lineage>
        <taxon>Eukaryota</taxon>
        <taxon>Fungi</taxon>
        <taxon>Dikarya</taxon>
        <taxon>Basidiomycota</taxon>
        <taxon>Pucciniomycotina</taxon>
        <taxon>Pucciniomycetes</taxon>
        <taxon>Pucciniales</taxon>
        <taxon>Sphaerophragmiaceae</taxon>
        <taxon>Austropuccinia</taxon>
    </lineage>
</organism>
<sequence length="121" mass="13585">MEKKICFSQEQMEERQPSTTQRGAKTSPSSKQQHFQHENAATSPEQGKGQSNSHKTIQRGLKNPKDSTRCHGKFVSDGHNYDGIEEKGGSQSEISGMISEFLDGIPNLYRSINDVKFHVFD</sequence>
<keyword evidence="3" id="KW-1185">Reference proteome</keyword>
<proteinExistence type="predicted"/>
<comment type="caution">
    <text evidence="2">The sequence shown here is derived from an EMBL/GenBank/DDBJ whole genome shotgun (WGS) entry which is preliminary data.</text>
</comment>
<dbReference type="AlphaFoldDB" id="A0A9Q3IZM1"/>